<feature type="non-terminal residue" evidence="1">
    <location>
        <position position="113"/>
    </location>
</feature>
<gene>
    <name evidence="1" type="ORF">LDC_2496</name>
</gene>
<accession>D9PLS0</accession>
<comment type="caution">
    <text evidence="1">The sequence shown here is derived from an EMBL/GenBank/DDBJ whole genome shotgun (WGS) entry which is preliminary data.</text>
</comment>
<dbReference type="AlphaFoldDB" id="D9PLS0"/>
<proteinExistence type="predicted"/>
<sequence>MVSDVSLGQPYTEGLAHFYDLLGQGAFGRFRTLLENVALSPIMGTYLSHLRNAKADPVAGTSPDENFAREVMQLFTIGLYQLHPDGTLKLGSDALPLPTYDLATITEMARVFT</sequence>
<organism evidence="1">
    <name type="scientific">sediment metagenome</name>
    <dbReference type="NCBI Taxonomy" id="749907"/>
    <lineage>
        <taxon>unclassified sequences</taxon>
        <taxon>metagenomes</taxon>
        <taxon>ecological metagenomes</taxon>
    </lineage>
</organism>
<name>D9PLS0_9ZZZZ</name>
<reference evidence="1" key="1">
    <citation type="submission" date="2010-07" db="EMBL/GenBank/DDBJ databases">
        <authorList>
            <consortium name="CONSOLIDER consortium CSD2007-00005"/>
            <person name="Guazzaroni M.-E."/>
            <person name="Richter M."/>
            <person name="Garcia-Salamanca A."/>
            <person name="Yarza P."/>
            <person name="Ferrer M."/>
        </authorList>
    </citation>
    <scope>NUCLEOTIDE SEQUENCE</scope>
</reference>
<evidence type="ECO:0000313" key="1">
    <source>
        <dbReference type="EMBL" id="EFK95495.1"/>
    </source>
</evidence>
<dbReference type="Pfam" id="PF08811">
    <property type="entry name" value="DUF1800"/>
    <property type="match status" value="1"/>
</dbReference>
<dbReference type="InterPro" id="IPR014917">
    <property type="entry name" value="DUF1800"/>
</dbReference>
<reference evidence="1" key="2">
    <citation type="journal article" date="2011" name="Microb. Ecol.">
        <title>Taxonomic and Functional Metagenomic Profiling of the Microbial Community in the Anoxic Sediment of a Sub-saline Shallow Lake (Laguna de Carrizo, Central Spain).</title>
        <authorList>
            <person name="Ferrer M."/>
            <person name="Guazzaroni M.E."/>
            <person name="Richter M."/>
            <person name="Garcia-Salamanca A."/>
            <person name="Yarza P."/>
            <person name="Suarez-Suarez A."/>
            <person name="Solano J."/>
            <person name="Alcaide M."/>
            <person name="van Dillewijn P."/>
            <person name="Molina-Henares M.A."/>
            <person name="Lopez-Cortes N."/>
            <person name="Al-Ramahi Y."/>
            <person name="Guerrero C."/>
            <person name="Acosta A."/>
            <person name="de Eugenio L.I."/>
            <person name="Martinez V."/>
            <person name="Marques S."/>
            <person name="Rojo F."/>
            <person name="Santero E."/>
            <person name="Genilloud O."/>
            <person name="Perez-Perez J."/>
            <person name="Rossello-Mora R."/>
            <person name="Ramos J.L."/>
        </authorList>
    </citation>
    <scope>NUCLEOTIDE SEQUENCE</scope>
</reference>
<protein>
    <submittedName>
        <fullName evidence="1">Uncharacterized protein</fullName>
    </submittedName>
</protein>
<dbReference type="EMBL" id="ADZX01000757">
    <property type="protein sequence ID" value="EFK95495.1"/>
    <property type="molecule type" value="Genomic_DNA"/>
</dbReference>